<dbReference type="EMBL" id="JAPDRQ010000359">
    <property type="protein sequence ID" value="KAJ9650298.1"/>
    <property type="molecule type" value="Genomic_DNA"/>
</dbReference>
<evidence type="ECO:0000313" key="1">
    <source>
        <dbReference type="EMBL" id="KAJ9650298.1"/>
    </source>
</evidence>
<comment type="caution">
    <text evidence="1">The sequence shown here is derived from an EMBL/GenBank/DDBJ whole genome shotgun (WGS) entry which is preliminary data.</text>
</comment>
<gene>
    <name evidence="1" type="ORF">H2198_010398</name>
</gene>
<evidence type="ECO:0000313" key="2">
    <source>
        <dbReference type="Proteomes" id="UP001172386"/>
    </source>
</evidence>
<reference evidence="1" key="1">
    <citation type="submission" date="2022-10" db="EMBL/GenBank/DDBJ databases">
        <title>Culturing micro-colonial fungi from biological soil crusts in the Mojave desert and describing Neophaeococcomyces mojavensis, and introducing the new genera and species Taxawa tesnikishii.</title>
        <authorList>
            <person name="Kurbessoian T."/>
            <person name="Stajich J.E."/>
        </authorList>
    </citation>
    <scope>NUCLEOTIDE SEQUENCE</scope>
    <source>
        <strain evidence="1">JES_112</strain>
    </source>
</reference>
<sequence>MTAQNDPHALARHIENINELRASHLPNIGDLAVVVRADGINFIVEACAEQEGRYYRVSAATGEEACWGDCIGWATATSLREAVNRIRSAVLRAADRAQPGHPTPLQDHTMSYLPEHLAIAENLTAATSAGSLVDAYAALNGHPRASVESAALICGYSCIATRNRRDSLNHILAQVSEATRRRTDGFGAPTGRRLSERLPANPAGWKCQAPNLTALPAAQARAVGELPVHLVRPKSDTFDLPMENRTMTTTSLTNGKPQLTVRDVQAILADCDPDAAIELNLPAFLDENDRTVAADSDPLGMSFGYVPAVEVGFQTSKDVPYESLFDARGEARPGVKPNAVSIGLRKEDANTILANRKQAIEDGDADAGKEAEPVAGDVDTVIVDIAIPRSLHATIRKLLLSVNTSPQVREERACTHGPLTVAGLLAMLAEDVGMVETRPGCWEASNMAQVLAGHGYNY</sequence>
<dbReference type="Proteomes" id="UP001172386">
    <property type="component" value="Unassembled WGS sequence"/>
</dbReference>
<proteinExistence type="predicted"/>
<organism evidence="1 2">
    <name type="scientific">Neophaeococcomyces mojaviensis</name>
    <dbReference type="NCBI Taxonomy" id="3383035"/>
    <lineage>
        <taxon>Eukaryota</taxon>
        <taxon>Fungi</taxon>
        <taxon>Dikarya</taxon>
        <taxon>Ascomycota</taxon>
        <taxon>Pezizomycotina</taxon>
        <taxon>Eurotiomycetes</taxon>
        <taxon>Chaetothyriomycetidae</taxon>
        <taxon>Chaetothyriales</taxon>
        <taxon>Chaetothyriales incertae sedis</taxon>
        <taxon>Neophaeococcomyces</taxon>
    </lineage>
</organism>
<protein>
    <submittedName>
        <fullName evidence="1">Uncharacterized protein</fullName>
    </submittedName>
</protein>
<accession>A0ACC2ZRU2</accession>
<name>A0ACC2ZRU2_9EURO</name>
<keyword evidence="2" id="KW-1185">Reference proteome</keyword>